<keyword evidence="4" id="KW-1185">Reference proteome</keyword>
<name>A0A2G8L0M0_STIJA</name>
<protein>
    <submittedName>
        <fullName evidence="3">Putative macrophage mannose receptor 1-like</fullName>
    </submittedName>
</protein>
<dbReference type="Proteomes" id="UP000230750">
    <property type="component" value="Unassembled WGS sequence"/>
</dbReference>
<keyword evidence="3" id="KW-0675">Receptor</keyword>
<dbReference type="InterPro" id="IPR001304">
    <property type="entry name" value="C-type_lectin-like"/>
</dbReference>
<dbReference type="InterPro" id="IPR016187">
    <property type="entry name" value="CTDL_fold"/>
</dbReference>
<dbReference type="InterPro" id="IPR050111">
    <property type="entry name" value="C-type_lectin/snaclec_domain"/>
</dbReference>
<keyword evidence="1" id="KW-1015">Disulfide bond</keyword>
<evidence type="ECO:0000256" key="1">
    <source>
        <dbReference type="ARBA" id="ARBA00023157"/>
    </source>
</evidence>
<organism evidence="3 4">
    <name type="scientific">Stichopus japonicus</name>
    <name type="common">Sea cucumber</name>
    <dbReference type="NCBI Taxonomy" id="307972"/>
    <lineage>
        <taxon>Eukaryota</taxon>
        <taxon>Metazoa</taxon>
        <taxon>Echinodermata</taxon>
        <taxon>Eleutherozoa</taxon>
        <taxon>Echinozoa</taxon>
        <taxon>Holothuroidea</taxon>
        <taxon>Aspidochirotacea</taxon>
        <taxon>Aspidochirotida</taxon>
        <taxon>Stichopodidae</taxon>
        <taxon>Apostichopus</taxon>
    </lineage>
</organism>
<dbReference type="Pfam" id="PF12248">
    <property type="entry name" value="Methyltransf_FA"/>
    <property type="match status" value="1"/>
</dbReference>
<dbReference type="CDD" id="cd00037">
    <property type="entry name" value="CLECT"/>
    <property type="match status" value="1"/>
</dbReference>
<dbReference type="InterPro" id="IPR018378">
    <property type="entry name" value="C-type_lectin_CS"/>
</dbReference>
<evidence type="ECO:0000313" key="3">
    <source>
        <dbReference type="EMBL" id="PIK53798.1"/>
    </source>
</evidence>
<evidence type="ECO:0000313" key="4">
    <source>
        <dbReference type="Proteomes" id="UP000230750"/>
    </source>
</evidence>
<dbReference type="SMART" id="SM00034">
    <property type="entry name" value="CLECT"/>
    <property type="match status" value="1"/>
</dbReference>
<accession>A0A2G8L0M0</accession>
<gene>
    <name evidence="3" type="ORF">BSL78_09292</name>
</gene>
<dbReference type="InterPro" id="IPR014853">
    <property type="entry name" value="VWF/SSPO/ZAN-like_Cys-rich_dom"/>
</dbReference>
<dbReference type="InterPro" id="IPR016186">
    <property type="entry name" value="C-type_lectin-like/link_sf"/>
</dbReference>
<feature type="domain" description="C-type lectin" evidence="2">
    <location>
        <begin position="267"/>
        <end position="338"/>
    </location>
</feature>
<dbReference type="EMBL" id="MRZV01000273">
    <property type="protein sequence ID" value="PIK53798.1"/>
    <property type="molecule type" value="Genomic_DNA"/>
</dbReference>
<evidence type="ECO:0000259" key="2">
    <source>
        <dbReference type="PROSITE" id="PS50041"/>
    </source>
</evidence>
<reference evidence="3 4" key="1">
    <citation type="journal article" date="2017" name="PLoS Biol.">
        <title>The sea cucumber genome provides insights into morphological evolution and visceral regeneration.</title>
        <authorList>
            <person name="Zhang X."/>
            <person name="Sun L."/>
            <person name="Yuan J."/>
            <person name="Sun Y."/>
            <person name="Gao Y."/>
            <person name="Zhang L."/>
            <person name="Li S."/>
            <person name="Dai H."/>
            <person name="Hamel J.F."/>
            <person name="Liu C."/>
            <person name="Yu Y."/>
            <person name="Liu S."/>
            <person name="Lin W."/>
            <person name="Guo K."/>
            <person name="Jin S."/>
            <person name="Xu P."/>
            <person name="Storey K.B."/>
            <person name="Huan P."/>
            <person name="Zhang T."/>
            <person name="Zhou Y."/>
            <person name="Zhang J."/>
            <person name="Lin C."/>
            <person name="Li X."/>
            <person name="Xing L."/>
            <person name="Huo D."/>
            <person name="Sun M."/>
            <person name="Wang L."/>
            <person name="Mercier A."/>
            <person name="Li F."/>
            <person name="Yang H."/>
            <person name="Xiang J."/>
        </authorList>
    </citation>
    <scope>NUCLEOTIDE SEQUENCE [LARGE SCALE GENOMIC DNA]</scope>
    <source>
        <strain evidence="3">Shaxun</strain>
        <tissue evidence="3">Muscle</tissue>
    </source>
</reference>
<dbReference type="PROSITE" id="PS00615">
    <property type="entry name" value="C_TYPE_LECTIN_1"/>
    <property type="match status" value="1"/>
</dbReference>
<dbReference type="PANTHER" id="PTHR22803">
    <property type="entry name" value="MANNOSE, PHOSPHOLIPASE, LECTIN RECEPTOR RELATED"/>
    <property type="match status" value="1"/>
</dbReference>
<proteinExistence type="predicted"/>
<feature type="domain" description="C-type lectin" evidence="2">
    <location>
        <begin position="82"/>
        <end position="134"/>
    </location>
</feature>
<dbReference type="SUPFAM" id="SSF56436">
    <property type="entry name" value="C-type lectin-like"/>
    <property type="match status" value="1"/>
</dbReference>
<sequence length="342" mass="39383">MLGTSNTEGSFAYCHAYKSPFSFITSCIFDLCGTLPSTDLFCSSAVQYLKTCAEKGGIFDADWESKVKYCGDAVCTDGYTNYKQSCYKFVPDRVTYKAARDTCEAEGAHLVTISSRAENMFVSDLGESERMWLGATRNTSATFSAYESAADDTYTLLPDRLTRGIGSFRFSVRSHSEAHLLLSSTKDIDDNTPLYEIVLGADRNKLNLLRRCQACSPRVEQRKPYLHKRRFRDFFVNFHEGKIQVGDMKNRELILEYKDPLPMRVRYIGFKSVSRVGSWKFYETEFMWDTEESWNFDNFRYGEPSNYESEERCLETNFLHPGLWNDHFCSEKKAFVCEIDGY</sequence>
<dbReference type="STRING" id="307972.A0A2G8L0M0"/>
<dbReference type="InterPro" id="IPR022041">
    <property type="entry name" value="Methyltransf_FA"/>
</dbReference>
<dbReference type="PROSITE" id="PS50041">
    <property type="entry name" value="C_TYPE_LECTIN_2"/>
    <property type="match status" value="2"/>
</dbReference>
<dbReference type="AlphaFoldDB" id="A0A2G8L0M0"/>
<dbReference type="OrthoDB" id="2142040at2759"/>
<dbReference type="Gene3D" id="3.10.100.10">
    <property type="entry name" value="Mannose-Binding Protein A, subunit A"/>
    <property type="match status" value="2"/>
</dbReference>
<dbReference type="Pfam" id="PF08742">
    <property type="entry name" value="C8"/>
    <property type="match status" value="1"/>
</dbReference>
<dbReference type="Pfam" id="PF00059">
    <property type="entry name" value="Lectin_C"/>
    <property type="match status" value="1"/>
</dbReference>
<comment type="caution">
    <text evidence="3">The sequence shown here is derived from an EMBL/GenBank/DDBJ whole genome shotgun (WGS) entry which is preliminary data.</text>
</comment>